<dbReference type="AlphaFoldDB" id="A0A1L7CFW4"/>
<dbReference type="KEGG" id="caqu:CAQU_06135"/>
<evidence type="ECO:0000313" key="2">
    <source>
        <dbReference type="EMBL" id="APT84716.1"/>
    </source>
</evidence>
<feature type="region of interest" description="Disordered" evidence="1">
    <location>
        <begin position="262"/>
        <end position="345"/>
    </location>
</feature>
<dbReference type="EMBL" id="CP009245">
    <property type="protein sequence ID" value="APT84716.1"/>
    <property type="molecule type" value="Genomic_DNA"/>
</dbReference>
<gene>
    <name evidence="2" type="ORF">CAQU_06135</name>
</gene>
<protein>
    <submittedName>
        <fullName evidence="2">Uncharacterized protein</fullName>
    </submittedName>
</protein>
<sequence>MWPIVAILIAVVLAISGGAWMGVRDEAQQEHARALECFEGNVTLPVYADGRENVVEKLLRAFSASNPIVDDHCVTATMVDTLPEAAVMITSDPARHVEHRLSASGRSSSSAEDKWPVAFWESIVLATAKPHSFASWTAAEARATIKSDEPPMLRAMAATALADKKVDHAVDITKRPEDANAPLAMGESVVPPHVTAEIFDDVSVPFRAVALTATASVDESQSRAAKALLDFLRENIPQDPNLVTEDILPSADVVYNLAFESTESPEQLREMDSTPRTSAREHATTPTVDGQYPSISPLENQSAEPSPAPAAPHAGEKATSTQSEAHLSRRASVRPAALRSHVAQPSKKILDICQRRDAQQEEEKPVVCLAVQEREKFGPF</sequence>
<dbReference type="RefSeq" id="WP_075726083.1">
    <property type="nucleotide sequence ID" value="NZ_CP009245.1"/>
</dbReference>
<evidence type="ECO:0000313" key="3">
    <source>
        <dbReference type="Proteomes" id="UP000185478"/>
    </source>
</evidence>
<organism evidence="2 3">
    <name type="scientific">Corynebacterium aquilae DSM 44791</name>
    <dbReference type="NCBI Taxonomy" id="1431546"/>
    <lineage>
        <taxon>Bacteria</taxon>
        <taxon>Bacillati</taxon>
        <taxon>Actinomycetota</taxon>
        <taxon>Actinomycetes</taxon>
        <taxon>Mycobacteriales</taxon>
        <taxon>Corynebacteriaceae</taxon>
        <taxon>Corynebacterium</taxon>
    </lineage>
</organism>
<evidence type="ECO:0000256" key="1">
    <source>
        <dbReference type="SAM" id="MobiDB-lite"/>
    </source>
</evidence>
<keyword evidence="3" id="KW-1185">Reference proteome</keyword>
<feature type="compositionally biased region" description="Polar residues" evidence="1">
    <location>
        <begin position="284"/>
        <end position="301"/>
    </location>
</feature>
<reference evidence="2 3" key="1">
    <citation type="submission" date="2014-08" db="EMBL/GenBank/DDBJ databases">
        <title>Complete genome sequence of Corynebacterium aquilae S-613T(T) (=DSM 44791(T)), isolated from the choana of a healthy golden eagle.</title>
        <authorList>
            <person name="Ruckert C."/>
            <person name="Albersmeier A."/>
            <person name="Winkler A."/>
            <person name="Kalinowski J."/>
        </authorList>
    </citation>
    <scope>NUCLEOTIDE SEQUENCE [LARGE SCALE GENOMIC DNA]</scope>
    <source>
        <strain evidence="2 3">S-613</strain>
    </source>
</reference>
<name>A0A1L7CFW4_9CORY</name>
<feature type="compositionally biased region" description="Basic and acidic residues" evidence="1">
    <location>
        <begin position="266"/>
        <end position="283"/>
    </location>
</feature>
<accession>A0A1L7CFW4</accession>
<proteinExistence type="predicted"/>
<dbReference type="Proteomes" id="UP000185478">
    <property type="component" value="Chromosome"/>
</dbReference>